<dbReference type="HAMAP" id="MF_00291_B">
    <property type="entry name" value="Ribosomal_uS2_B"/>
    <property type="match status" value="1"/>
</dbReference>
<dbReference type="InterPro" id="IPR005706">
    <property type="entry name" value="Ribosomal_uS2_bac/mit/plastid"/>
</dbReference>
<sequence length="285" mass="32915">MKQLLEAGVHFGHQTRRWNPKMKPYIFTERNNIYIIDLQKTVELTEKAYNFVRDLTKEGGIVLFVGTKKQAQESIQQEATRCGMFYVNQRWLGGMLTNFATIRRSIEKLKRFEAMEEQGIMERLPKKEVMRIRKRKARLEKYLSGIKDMERLPDCVFIVDPRRERNAVLEARRMGIPTVAIVDTNCDPDEIDYVIPGNDDAIRAIRLFASIIADAVLEGRRLAQEGKEEIPPVGEVAQAEEVAQEGVSEEEIPVSEEPVDILEELQKEEFEEIGEDEEINSEEDK</sequence>
<name>A0ABZ2YFY4_9BACT</name>
<evidence type="ECO:0000313" key="8">
    <source>
        <dbReference type="Proteomes" id="UP001461341"/>
    </source>
</evidence>
<evidence type="ECO:0000256" key="3">
    <source>
        <dbReference type="ARBA" id="ARBA00023274"/>
    </source>
</evidence>
<accession>A0ABZ2YFY4</accession>
<evidence type="ECO:0000256" key="5">
    <source>
        <dbReference type="HAMAP-Rule" id="MF_00291"/>
    </source>
</evidence>
<keyword evidence="8" id="KW-1185">Reference proteome</keyword>
<dbReference type="SUPFAM" id="SSF52313">
    <property type="entry name" value="Ribosomal protein S2"/>
    <property type="match status" value="1"/>
</dbReference>
<dbReference type="GO" id="GO:0005840">
    <property type="term" value="C:ribosome"/>
    <property type="evidence" value="ECO:0007669"/>
    <property type="project" value="UniProtKB-KW"/>
</dbReference>
<dbReference type="Gene3D" id="3.40.50.10490">
    <property type="entry name" value="Glucose-6-phosphate isomerase like protein, domain 1"/>
    <property type="match status" value="1"/>
</dbReference>
<keyword evidence="2 5" id="KW-0689">Ribosomal protein</keyword>
<dbReference type="Pfam" id="PF00318">
    <property type="entry name" value="Ribosomal_S2"/>
    <property type="match status" value="1"/>
</dbReference>
<dbReference type="PRINTS" id="PR00395">
    <property type="entry name" value="RIBOSOMALS2"/>
</dbReference>
<protein>
    <recommendedName>
        <fullName evidence="4 5">Small ribosomal subunit protein uS2</fullName>
    </recommendedName>
</protein>
<proteinExistence type="inferred from homology"/>
<keyword evidence="3 5" id="KW-0687">Ribonucleoprotein</keyword>
<evidence type="ECO:0000256" key="6">
    <source>
        <dbReference type="RuleBase" id="RU003631"/>
    </source>
</evidence>
<dbReference type="PANTHER" id="PTHR12534">
    <property type="entry name" value="30S RIBOSOMAL PROTEIN S2 PROKARYOTIC AND ORGANELLAR"/>
    <property type="match status" value="1"/>
</dbReference>
<dbReference type="PROSITE" id="PS00963">
    <property type="entry name" value="RIBOSOMAL_S2_2"/>
    <property type="match status" value="1"/>
</dbReference>
<dbReference type="Gene3D" id="1.10.287.610">
    <property type="entry name" value="Helix hairpin bin"/>
    <property type="match status" value="1"/>
</dbReference>
<comment type="similarity">
    <text evidence="1 5 6">Belongs to the universal ribosomal protein uS2 family.</text>
</comment>
<dbReference type="InterPro" id="IPR001865">
    <property type="entry name" value="Ribosomal_uS2"/>
</dbReference>
<dbReference type="Proteomes" id="UP001461341">
    <property type="component" value="Chromosome"/>
</dbReference>
<organism evidence="7 8">
    <name type="scientific">Thermatribacter velox</name>
    <dbReference type="NCBI Taxonomy" id="3039681"/>
    <lineage>
        <taxon>Bacteria</taxon>
        <taxon>Pseudomonadati</taxon>
        <taxon>Atribacterota</taxon>
        <taxon>Atribacteria</taxon>
        <taxon>Atribacterales</taxon>
        <taxon>Thermatribacteraceae</taxon>
        <taxon>Thermatribacter</taxon>
    </lineage>
</organism>
<gene>
    <name evidence="5 7" type="primary">rpsB</name>
    <name evidence="7" type="ORF">QBE54_06835</name>
</gene>
<dbReference type="InterPro" id="IPR018130">
    <property type="entry name" value="Ribosomal_uS2_CS"/>
</dbReference>
<evidence type="ECO:0000256" key="4">
    <source>
        <dbReference type="ARBA" id="ARBA00035256"/>
    </source>
</evidence>
<evidence type="ECO:0000313" key="7">
    <source>
        <dbReference type="EMBL" id="WZL77248.1"/>
    </source>
</evidence>
<dbReference type="NCBIfam" id="TIGR01011">
    <property type="entry name" value="rpsB_bact"/>
    <property type="match status" value="1"/>
</dbReference>
<dbReference type="PROSITE" id="PS00962">
    <property type="entry name" value="RIBOSOMAL_S2_1"/>
    <property type="match status" value="1"/>
</dbReference>
<dbReference type="CDD" id="cd01425">
    <property type="entry name" value="RPS2"/>
    <property type="match status" value="1"/>
</dbReference>
<dbReference type="EMBL" id="CP121689">
    <property type="protein sequence ID" value="WZL77248.1"/>
    <property type="molecule type" value="Genomic_DNA"/>
</dbReference>
<evidence type="ECO:0000256" key="2">
    <source>
        <dbReference type="ARBA" id="ARBA00022980"/>
    </source>
</evidence>
<dbReference type="InterPro" id="IPR023591">
    <property type="entry name" value="Ribosomal_uS2_flav_dom_sf"/>
</dbReference>
<reference evidence="7 8" key="1">
    <citation type="submission" date="2023-03" db="EMBL/GenBank/DDBJ databases">
        <title>Novel Species.</title>
        <authorList>
            <person name="Ma S."/>
        </authorList>
    </citation>
    <scope>NUCLEOTIDE SEQUENCE [LARGE SCALE GENOMIC DNA]</scope>
    <source>
        <strain evidence="7 8">B11</strain>
    </source>
</reference>
<dbReference type="PANTHER" id="PTHR12534:SF0">
    <property type="entry name" value="SMALL RIBOSOMAL SUBUNIT PROTEIN US2M"/>
    <property type="match status" value="1"/>
</dbReference>
<evidence type="ECO:0000256" key="1">
    <source>
        <dbReference type="ARBA" id="ARBA00006242"/>
    </source>
</evidence>